<keyword evidence="10" id="KW-0139">CF(1)</keyword>
<keyword evidence="3" id="KW-0813">Transport</keyword>
<dbReference type="PANTHER" id="PTHR48082">
    <property type="entry name" value="ATP SYNTHASE SUBUNIT ALPHA, MITOCHONDRIAL"/>
    <property type="match status" value="1"/>
</dbReference>
<evidence type="ECO:0000256" key="3">
    <source>
        <dbReference type="ARBA" id="ARBA00022448"/>
    </source>
</evidence>
<evidence type="ECO:0000256" key="4">
    <source>
        <dbReference type="ARBA" id="ARBA00022741"/>
    </source>
</evidence>
<evidence type="ECO:0000256" key="1">
    <source>
        <dbReference type="ARBA" id="ARBA00003784"/>
    </source>
</evidence>
<accession>A0A9Q4MU72</accession>
<dbReference type="InterPro" id="IPR004100">
    <property type="entry name" value="ATPase_F1/V1/A1_a/bsu_N"/>
</dbReference>
<dbReference type="SUPFAM" id="SSF52540">
    <property type="entry name" value="P-loop containing nucleoside triphosphate hydrolases"/>
    <property type="match status" value="1"/>
</dbReference>
<dbReference type="Pfam" id="PF02874">
    <property type="entry name" value="ATP-synt_ab_N"/>
    <property type="match status" value="1"/>
</dbReference>
<keyword evidence="9" id="KW-0472">Membrane</keyword>
<dbReference type="Gene3D" id="3.40.50.300">
    <property type="entry name" value="P-loop containing nucleotide triphosphate hydrolases"/>
    <property type="match status" value="1"/>
</dbReference>
<feature type="domain" description="ATPase F1/V1/A1 complex alpha/beta subunit N-terminal" evidence="13">
    <location>
        <begin position="29"/>
        <end position="93"/>
    </location>
</feature>
<keyword evidence="7" id="KW-1278">Translocase</keyword>
<reference evidence="14 15" key="1">
    <citation type="journal article" date="2019" name="Nat. Med.">
        <title>A library of human gut bacterial isolates paired with longitudinal multiomics data enables mechanistic microbiome research.</title>
        <authorList>
            <person name="Poyet M."/>
            <person name="Groussin M."/>
            <person name="Gibbons S.M."/>
            <person name="Avila-Pacheco J."/>
            <person name="Jiang X."/>
            <person name="Kearney S.M."/>
            <person name="Perrotta A.R."/>
            <person name="Berdy B."/>
            <person name="Zhao S."/>
            <person name="Lieberman T.D."/>
            <person name="Swanson P.K."/>
            <person name="Smith M."/>
            <person name="Roesemann S."/>
            <person name="Alexander J.E."/>
            <person name="Rich S.A."/>
            <person name="Livny J."/>
            <person name="Vlamakis H."/>
            <person name="Clish C."/>
            <person name="Bullock K."/>
            <person name="Deik A."/>
            <person name="Scott J."/>
            <person name="Pierce K.A."/>
            <person name="Xavier R.J."/>
            <person name="Alm E.J."/>
        </authorList>
    </citation>
    <scope>NUCLEOTIDE SEQUENCE [LARGE SCALE GENOMIC DNA]</scope>
    <source>
        <strain evidence="14 15">BIOML-A20</strain>
    </source>
</reference>
<evidence type="ECO:0000256" key="7">
    <source>
        <dbReference type="ARBA" id="ARBA00022967"/>
    </source>
</evidence>
<dbReference type="InterPro" id="IPR023366">
    <property type="entry name" value="ATP_synth_asu-like_sf"/>
</dbReference>
<sequence length="180" mass="19569">MSENIRVSEVSDILRKQLEGINANVQLDEIGTVLQVSDGVVRIYGLRNAEANELLEFDNGIKAIVMNLEEDNVGAVLLGPTDKIKEGFVVKRTKRIASIRVGEGMLGRVIDPLGEPLDGKGLIGGELYDMPLERKAPGVIYRQPVNQPLQTGLKAVDAMIPIGRGQRELIIGDRQTGKTA</sequence>
<name>A0A9Q4MU72_PARDI</name>
<evidence type="ECO:0000313" key="15">
    <source>
        <dbReference type="Proteomes" id="UP000441609"/>
    </source>
</evidence>
<protein>
    <submittedName>
        <fullName evidence="14">F0F1 ATP synthase subunit alpha</fullName>
    </submittedName>
</protein>
<dbReference type="PANTHER" id="PTHR48082:SF2">
    <property type="entry name" value="ATP SYNTHASE SUBUNIT ALPHA, MITOCHONDRIAL"/>
    <property type="match status" value="1"/>
</dbReference>
<keyword evidence="6" id="KW-0067">ATP-binding</keyword>
<gene>
    <name evidence="14" type="ORF">GKD70_24330</name>
</gene>
<dbReference type="CDD" id="cd18116">
    <property type="entry name" value="ATP-synt_F1_alpha_N"/>
    <property type="match status" value="1"/>
</dbReference>
<comment type="similarity">
    <text evidence="2">Belongs to the ATPase alpha/beta chains family.</text>
</comment>
<dbReference type="InterPro" id="IPR036121">
    <property type="entry name" value="ATPase_F1/V1/A1_a/bsu_N_sf"/>
</dbReference>
<dbReference type="Proteomes" id="UP000441609">
    <property type="component" value="Unassembled WGS sequence"/>
</dbReference>
<keyword evidence="4" id="KW-0547">Nucleotide-binding</keyword>
<dbReference type="EMBL" id="WKMO01000129">
    <property type="protein sequence ID" value="MSB76372.1"/>
    <property type="molecule type" value="Genomic_DNA"/>
</dbReference>
<evidence type="ECO:0000256" key="10">
    <source>
        <dbReference type="ARBA" id="ARBA00023196"/>
    </source>
</evidence>
<dbReference type="GO" id="GO:0005524">
    <property type="term" value="F:ATP binding"/>
    <property type="evidence" value="ECO:0007669"/>
    <property type="project" value="UniProtKB-KW"/>
</dbReference>
<evidence type="ECO:0000256" key="2">
    <source>
        <dbReference type="ARBA" id="ARBA00008936"/>
    </source>
</evidence>
<dbReference type="SUPFAM" id="SSF50615">
    <property type="entry name" value="N-terminal domain of alpha and beta subunits of F1 ATP synthase"/>
    <property type="match status" value="1"/>
</dbReference>
<dbReference type="FunFam" id="2.40.30.20:FF:000001">
    <property type="entry name" value="ATP synthase subunit alpha"/>
    <property type="match status" value="1"/>
</dbReference>
<feature type="non-terminal residue" evidence="14">
    <location>
        <position position="180"/>
    </location>
</feature>
<comment type="function">
    <text evidence="1">Produces ATP from ADP in the presence of a proton gradient across the membrane. The alpha chain is a regulatory subunit.</text>
</comment>
<evidence type="ECO:0000256" key="11">
    <source>
        <dbReference type="ARBA" id="ARBA00023310"/>
    </source>
</evidence>
<feature type="domain" description="ATPase F1/V1/A1 complex alpha/beta subunit nucleotide-binding" evidence="12">
    <location>
        <begin position="152"/>
        <end position="179"/>
    </location>
</feature>
<dbReference type="Gene3D" id="2.40.30.20">
    <property type="match status" value="1"/>
</dbReference>
<dbReference type="InterPro" id="IPR027417">
    <property type="entry name" value="P-loop_NTPase"/>
</dbReference>
<evidence type="ECO:0000259" key="13">
    <source>
        <dbReference type="Pfam" id="PF02874"/>
    </source>
</evidence>
<organism evidence="14 15">
    <name type="scientific">Parabacteroides distasonis</name>
    <dbReference type="NCBI Taxonomy" id="823"/>
    <lineage>
        <taxon>Bacteria</taxon>
        <taxon>Pseudomonadati</taxon>
        <taxon>Bacteroidota</taxon>
        <taxon>Bacteroidia</taxon>
        <taxon>Bacteroidales</taxon>
        <taxon>Tannerellaceae</taxon>
        <taxon>Parabacteroides</taxon>
    </lineage>
</organism>
<proteinExistence type="inferred from homology"/>
<dbReference type="InterPro" id="IPR005294">
    <property type="entry name" value="ATP_synth_F1_asu"/>
</dbReference>
<comment type="caution">
    <text evidence="14">The sequence shown here is derived from an EMBL/GenBank/DDBJ whole genome shotgun (WGS) entry which is preliminary data.</text>
</comment>
<keyword evidence="8" id="KW-0406">Ion transport</keyword>
<keyword evidence="11" id="KW-0066">ATP synthesis</keyword>
<evidence type="ECO:0000256" key="5">
    <source>
        <dbReference type="ARBA" id="ARBA00022781"/>
    </source>
</evidence>
<evidence type="ECO:0000313" key="14">
    <source>
        <dbReference type="EMBL" id="MSB76372.1"/>
    </source>
</evidence>
<evidence type="ECO:0000256" key="6">
    <source>
        <dbReference type="ARBA" id="ARBA00022840"/>
    </source>
</evidence>
<dbReference type="GO" id="GO:0046933">
    <property type="term" value="F:proton-transporting ATP synthase activity, rotational mechanism"/>
    <property type="evidence" value="ECO:0007669"/>
    <property type="project" value="InterPro"/>
</dbReference>
<keyword evidence="5" id="KW-0375">Hydrogen ion transport</keyword>
<dbReference type="Pfam" id="PF00006">
    <property type="entry name" value="ATP-synt_ab"/>
    <property type="match status" value="1"/>
</dbReference>
<evidence type="ECO:0000256" key="8">
    <source>
        <dbReference type="ARBA" id="ARBA00023065"/>
    </source>
</evidence>
<dbReference type="AlphaFoldDB" id="A0A9Q4MU72"/>
<dbReference type="GO" id="GO:0045259">
    <property type="term" value="C:proton-transporting ATP synthase complex"/>
    <property type="evidence" value="ECO:0007669"/>
    <property type="project" value="UniProtKB-KW"/>
</dbReference>
<evidence type="ECO:0000256" key="9">
    <source>
        <dbReference type="ARBA" id="ARBA00023136"/>
    </source>
</evidence>
<dbReference type="GO" id="GO:0043531">
    <property type="term" value="F:ADP binding"/>
    <property type="evidence" value="ECO:0007669"/>
    <property type="project" value="TreeGrafter"/>
</dbReference>
<evidence type="ECO:0000259" key="12">
    <source>
        <dbReference type="Pfam" id="PF00006"/>
    </source>
</evidence>
<dbReference type="InterPro" id="IPR000194">
    <property type="entry name" value="ATPase_F1/V1/A1_a/bsu_nucl-bd"/>
</dbReference>